<dbReference type="EMBL" id="CP101412">
    <property type="protein sequence ID" value="WBB30591.1"/>
    <property type="molecule type" value="Genomic_DNA"/>
</dbReference>
<dbReference type="GO" id="GO:0005524">
    <property type="term" value="F:ATP binding"/>
    <property type="evidence" value="ECO:0007669"/>
    <property type="project" value="InterPro"/>
</dbReference>
<dbReference type="InterPro" id="IPR052934">
    <property type="entry name" value="Methyl-DNA_Rec/Restrict_Enz"/>
</dbReference>
<proteinExistence type="predicted"/>
<gene>
    <name evidence="2" type="ORF">NM222_06380</name>
</gene>
<dbReference type="GO" id="GO:0016887">
    <property type="term" value="F:ATP hydrolysis activity"/>
    <property type="evidence" value="ECO:0007669"/>
    <property type="project" value="InterPro"/>
</dbReference>
<dbReference type="RefSeq" id="WP_269755068.1">
    <property type="nucleotide sequence ID" value="NZ_CP101412.1"/>
</dbReference>
<sequence>MSTVDIDYIGVLDYLGNNQEIPYSDPKKTGLDPLEKDKLIKIKEKGKAAAAEMKKITEKCCDLFGLDYCSTINWLDGSRTKTRKYLWAQMKYKEFVDNPTSVSLFVEKNNGVTRYRISLEIKNDGTDKETMDIYHSHLNILKEKGMVYVQGSNEWGNPDVIIDTVDEIKDKIKSGEFRKVQLCIYVEPTGVKTNEQYDAAIMAAVKKIIPYYNYVIVKDTGKFRSKLNERELSYIDLTIEKDSKIVYDKNTILYGPPGTGKTYSTIIYAVAICDGKTIEAVKDMEYSQVMERYRELKKEGRVAFTTFHQSYGYEEFIEGIKPVFDDLKSELAYRIEPGVFKNFCEDAGKKNVRFESEVLDMTSARVWCVLLDGTGVSDLKKRCFEEGSIRIGWNQCPDYISDDTEGVNDKERRILLNFQDEMSVGDIVVTERSNNTIDGIAVVTGDYEFDKVGIWPRKREVKWLMKGKEVNITDLNRGKNLDRKSVYELTRISTDKILKLIEELNTVKVTEDTRPYVFIIDEINRGNISKIFGELITLIEDTKREGMNEQANAILPYSREAFSVPSNVYILGTMNTADRSIALMDTALRRRFQFVEMMPKTELLNDVIVQKDGKSLNVESMLNVINQRIEFLFDREHTIGHAFFMKLKKEENPSIETLASIFQKSVIPLLQEYFYEDYQKIQLVLGDNGKSDQTHKFILDEEVKVKSIFKGNADEVMDLPEKNYTVNPKAFMNIDAYKEIF</sequence>
<evidence type="ECO:0000259" key="1">
    <source>
        <dbReference type="SMART" id="SM00382"/>
    </source>
</evidence>
<protein>
    <submittedName>
        <fullName evidence="2">AAA family ATPase</fullName>
    </submittedName>
</protein>
<dbReference type="REBASE" id="682097">
    <property type="entry name" value="PmiKCG1McrBCP"/>
</dbReference>
<name>A0AAX3K611_9FIRM</name>
<dbReference type="InterPro" id="IPR011704">
    <property type="entry name" value="ATPase_dyneun-rel_AAA"/>
</dbReference>
<feature type="domain" description="AAA+ ATPase" evidence="1">
    <location>
        <begin position="247"/>
        <end position="602"/>
    </location>
</feature>
<dbReference type="PANTHER" id="PTHR37291:SF1">
    <property type="entry name" value="TYPE IV METHYL-DIRECTED RESTRICTION ENZYME ECOKMCRB SUBUNIT"/>
    <property type="match status" value="1"/>
</dbReference>
<dbReference type="SUPFAM" id="SSF52540">
    <property type="entry name" value="P-loop containing nucleoside triphosphate hydrolases"/>
    <property type="match status" value="1"/>
</dbReference>
<accession>A0AAX3K611</accession>
<dbReference type="AlphaFoldDB" id="A0AAX3K611"/>
<dbReference type="Pfam" id="PF07728">
    <property type="entry name" value="AAA_5"/>
    <property type="match status" value="1"/>
</dbReference>
<dbReference type="SMART" id="SM00382">
    <property type="entry name" value="AAA"/>
    <property type="match status" value="1"/>
</dbReference>
<organism evidence="2 3">
    <name type="scientific">Parvimonas micra</name>
    <dbReference type="NCBI Taxonomy" id="33033"/>
    <lineage>
        <taxon>Bacteria</taxon>
        <taxon>Bacillati</taxon>
        <taxon>Bacillota</taxon>
        <taxon>Tissierellia</taxon>
        <taxon>Tissierellales</taxon>
        <taxon>Peptoniphilaceae</taxon>
        <taxon>Parvimonas</taxon>
    </lineage>
</organism>
<dbReference type="InterPro" id="IPR027417">
    <property type="entry name" value="P-loop_NTPase"/>
</dbReference>
<dbReference type="Proteomes" id="UP001210690">
    <property type="component" value="Chromosome"/>
</dbReference>
<dbReference type="Gene3D" id="3.40.50.300">
    <property type="entry name" value="P-loop containing nucleotide triphosphate hydrolases"/>
    <property type="match status" value="1"/>
</dbReference>
<dbReference type="PANTHER" id="PTHR37291">
    <property type="entry name" value="5-METHYLCYTOSINE-SPECIFIC RESTRICTION ENZYME B"/>
    <property type="match status" value="1"/>
</dbReference>
<dbReference type="InterPro" id="IPR003593">
    <property type="entry name" value="AAA+_ATPase"/>
</dbReference>
<evidence type="ECO:0000313" key="2">
    <source>
        <dbReference type="EMBL" id="WBB30591.1"/>
    </source>
</evidence>
<reference evidence="2" key="1">
    <citation type="submission" date="2022-07" db="EMBL/GenBank/DDBJ databases">
        <title>Parvimonas micra travels from the subgingival sulcus of the human oral cavity to the colorectal adenocarcinoma.</title>
        <authorList>
            <person name="Conde-Perez K."/>
            <person name="Buetas E."/>
            <person name="Aja-Macaya P."/>
            <person name="Martin-De Arribas E."/>
            <person name="Iglesias-Corras I."/>
            <person name="Trigo-Tasende N."/>
            <person name="Nasser-Ali M."/>
            <person name="Estevez L.S."/>
            <person name="Rumbo-Feal S."/>
            <person name="Otero-Alen B."/>
            <person name="Noguera J.F."/>
            <person name="Concha A."/>
            <person name="Pardinas-Lopez S."/>
            <person name="Carda-Dieguez M."/>
            <person name="Gomez-Randulfe I."/>
            <person name="Martinez-Lago N."/>
            <person name="Ladra S."/>
            <person name="Aparicio L.A."/>
            <person name="Bou G."/>
            <person name="Mira A."/>
            <person name="Vallejo J.A."/>
            <person name="Poza M."/>
        </authorList>
    </citation>
    <scope>NUCLEOTIDE SEQUENCE</scope>
    <source>
        <strain evidence="2">PM102KC-G-1</strain>
    </source>
</reference>
<evidence type="ECO:0000313" key="3">
    <source>
        <dbReference type="Proteomes" id="UP001210690"/>
    </source>
</evidence>